<name>A0ABY8QZ85_9MICO</name>
<dbReference type="InterPro" id="IPR029068">
    <property type="entry name" value="Glyas_Bleomycin-R_OHBP_Dase"/>
</dbReference>
<feature type="domain" description="Glyoxalase/fosfomycin resistance/dioxygenase" evidence="1">
    <location>
        <begin position="153"/>
        <end position="261"/>
    </location>
</feature>
<keyword evidence="4" id="KW-1185">Reference proteome</keyword>
<evidence type="ECO:0000259" key="2">
    <source>
        <dbReference type="Pfam" id="PF18029"/>
    </source>
</evidence>
<dbReference type="RefSeq" id="WP_349640392.1">
    <property type="nucleotide sequence ID" value="NZ_CP090958.1"/>
</dbReference>
<dbReference type="InterPro" id="IPR041581">
    <property type="entry name" value="Glyoxalase_6"/>
</dbReference>
<evidence type="ECO:0000259" key="1">
    <source>
        <dbReference type="Pfam" id="PF00903"/>
    </source>
</evidence>
<feature type="domain" description="Glyoxalase-like" evidence="2">
    <location>
        <begin position="16"/>
        <end position="122"/>
    </location>
</feature>
<organism evidence="3 4">
    <name type="scientific">Saxibacter everestensis</name>
    <dbReference type="NCBI Taxonomy" id="2909229"/>
    <lineage>
        <taxon>Bacteria</taxon>
        <taxon>Bacillati</taxon>
        <taxon>Actinomycetota</taxon>
        <taxon>Actinomycetes</taxon>
        <taxon>Micrococcales</taxon>
        <taxon>Brevibacteriaceae</taxon>
        <taxon>Saxibacter</taxon>
    </lineage>
</organism>
<protein>
    <submittedName>
        <fullName evidence="3">VOC family protein</fullName>
    </submittedName>
</protein>
<dbReference type="InterPro" id="IPR004360">
    <property type="entry name" value="Glyas_Fos-R_dOase_dom"/>
</dbReference>
<dbReference type="InterPro" id="IPR052164">
    <property type="entry name" value="Anthracycline_SecMetBiosynth"/>
</dbReference>
<dbReference type="Pfam" id="PF00903">
    <property type="entry name" value="Glyoxalase"/>
    <property type="match status" value="1"/>
</dbReference>
<dbReference type="PANTHER" id="PTHR33993">
    <property type="entry name" value="GLYOXALASE-RELATED"/>
    <property type="match status" value="1"/>
</dbReference>
<reference evidence="3 4" key="1">
    <citation type="submission" date="2023-05" db="EMBL/GenBank/DDBJ databases">
        <title>Lithophilousrod everest ZFBP1038 complete genpme.</title>
        <authorList>
            <person name="Tian M."/>
        </authorList>
    </citation>
    <scope>NUCLEOTIDE SEQUENCE [LARGE SCALE GENOMIC DNA]</scope>
    <source>
        <strain evidence="3 4">ZFBP1038</strain>
    </source>
</reference>
<dbReference type="EMBL" id="CP090958">
    <property type="protein sequence ID" value="WGW13569.1"/>
    <property type="molecule type" value="Genomic_DNA"/>
</dbReference>
<accession>A0ABY8QZ85</accession>
<proteinExistence type="predicted"/>
<dbReference type="SUPFAM" id="SSF54593">
    <property type="entry name" value="Glyoxalase/Bleomycin resistance protein/Dihydroxybiphenyl dioxygenase"/>
    <property type="match status" value="2"/>
</dbReference>
<evidence type="ECO:0000313" key="3">
    <source>
        <dbReference type="EMBL" id="WGW13569.1"/>
    </source>
</evidence>
<dbReference type="CDD" id="cd07247">
    <property type="entry name" value="SgaA_N_like"/>
    <property type="match status" value="2"/>
</dbReference>
<gene>
    <name evidence="3" type="ORF">LWF01_07380</name>
</gene>
<sequence length="270" mass="29273">MSFMAPGQVVWFEIGTREAGTAEKFYGDLLGWSFEDDLDSSVDGRRYIRIMASGAQWPMGAISEDGSGGEQINVSVFSADVSADVDRLREAGATVLVPATQVADVTWFAILADPQGNPFSLFSRTSNESLKDRAQATEEQFEQASYAPTPGSFAWFEIGTTNADATREFYGQAFGWRFELDETAGGKPYYNVFTGNQWPSGGMYDHGGEGADYLMPSFLTGDVAAQSKEAENLGAVIEFGPDGNPDGLVYSRIIDPNGNRFGLFSMPTQS</sequence>
<dbReference type="Gene3D" id="3.10.180.10">
    <property type="entry name" value="2,3-Dihydroxybiphenyl 1,2-Dioxygenase, domain 1"/>
    <property type="match status" value="2"/>
</dbReference>
<dbReference type="PANTHER" id="PTHR33993:SF14">
    <property type="entry name" value="GB|AAF24581.1"/>
    <property type="match status" value="1"/>
</dbReference>
<dbReference type="Pfam" id="PF18029">
    <property type="entry name" value="Glyoxalase_6"/>
    <property type="match status" value="1"/>
</dbReference>
<dbReference type="Proteomes" id="UP001209083">
    <property type="component" value="Chromosome"/>
</dbReference>
<evidence type="ECO:0000313" key="4">
    <source>
        <dbReference type="Proteomes" id="UP001209083"/>
    </source>
</evidence>